<dbReference type="Gene3D" id="3.90.76.10">
    <property type="entry name" value="Dipeptide-binding Protein, Domain 1"/>
    <property type="match status" value="1"/>
</dbReference>
<dbReference type="Gene3D" id="3.10.105.10">
    <property type="entry name" value="Dipeptide-binding Protein, Domain 3"/>
    <property type="match status" value="1"/>
</dbReference>
<dbReference type="RefSeq" id="WP_131169707.1">
    <property type="nucleotide sequence ID" value="NZ_SDMQ01000016.1"/>
</dbReference>
<name>A0A4Q9KCL9_9ACTN</name>
<dbReference type="EMBL" id="SDMQ01000016">
    <property type="protein sequence ID" value="TBT82889.1"/>
    <property type="molecule type" value="Genomic_DNA"/>
</dbReference>
<dbReference type="GO" id="GO:1904680">
    <property type="term" value="F:peptide transmembrane transporter activity"/>
    <property type="evidence" value="ECO:0007669"/>
    <property type="project" value="TreeGrafter"/>
</dbReference>
<evidence type="ECO:0000313" key="3">
    <source>
        <dbReference type="EMBL" id="TBT82889.1"/>
    </source>
</evidence>
<organism evidence="3 4">
    <name type="scientific">Propioniciclava sinopodophylli</name>
    <dbReference type="NCBI Taxonomy" id="1837344"/>
    <lineage>
        <taxon>Bacteria</taxon>
        <taxon>Bacillati</taxon>
        <taxon>Actinomycetota</taxon>
        <taxon>Actinomycetes</taxon>
        <taxon>Propionibacteriales</taxon>
        <taxon>Propionibacteriaceae</taxon>
        <taxon>Propioniciclava</taxon>
    </lineage>
</organism>
<reference evidence="3 4" key="1">
    <citation type="submission" date="2019-01" db="EMBL/GenBank/DDBJ databases">
        <title>Lactibacter flavus gen. nov., sp. nov., a novel bacterium of the family Propionibacteriaceae isolated from raw milk and dairy products.</title>
        <authorList>
            <person name="Huptas C."/>
            <person name="Wenning M."/>
            <person name="Breitenwieser F."/>
            <person name="Doll E."/>
            <person name="Von Neubeck M."/>
            <person name="Busse H.-J."/>
            <person name="Scherer S."/>
        </authorList>
    </citation>
    <scope>NUCLEOTIDE SEQUENCE [LARGE SCALE GENOMIC DNA]</scope>
    <source>
        <strain evidence="3 4">KCTC 33808</strain>
    </source>
</reference>
<evidence type="ECO:0000259" key="2">
    <source>
        <dbReference type="Pfam" id="PF00496"/>
    </source>
</evidence>
<evidence type="ECO:0000256" key="1">
    <source>
        <dbReference type="SAM" id="MobiDB-lite"/>
    </source>
</evidence>
<proteinExistence type="predicted"/>
<protein>
    <recommendedName>
        <fullName evidence="2">Solute-binding protein family 5 domain-containing protein</fullName>
    </recommendedName>
</protein>
<comment type="caution">
    <text evidence="3">The sequence shown here is derived from an EMBL/GenBank/DDBJ whole genome shotgun (WGS) entry which is preliminary data.</text>
</comment>
<dbReference type="PANTHER" id="PTHR30290:SF65">
    <property type="entry name" value="MONOACYL PHOSPHATIDYLINOSITOL TETRAMANNOSIDE-BINDING PROTEIN LPQW-RELATED"/>
    <property type="match status" value="1"/>
</dbReference>
<keyword evidence="4" id="KW-1185">Reference proteome</keyword>
<feature type="compositionally biased region" description="Pro residues" evidence="1">
    <location>
        <begin position="26"/>
        <end position="35"/>
    </location>
</feature>
<dbReference type="AlphaFoldDB" id="A0A4Q9KCL9"/>
<gene>
    <name evidence="3" type="ORF">ET989_13070</name>
</gene>
<dbReference type="Proteomes" id="UP000292373">
    <property type="component" value="Unassembled WGS sequence"/>
</dbReference>
<dbReference type="GO" id="GO:0015833">
    <property type="term" value="P:peptide transport"/>
    <property type="evidence" value="ECO:0007669"/>
    <property type="project" value="TreeGrafter"/>
</dbReference>
<dbReference type="InterPro" id="IPR039424">
    <property type="entry name" value="SBP_5"/>
</dbReference>
<dbReference type="OrthoDB" id="3713816at2"/>
<dbReference type="InterPro" id="IPR000914">
    <property type="entry name" value="SBP_5_dom"/>
</dbReference>
<dbReference type="SUPFAM" id="SSF53850">
    <property type="entry name" value="Periplasmic binding protein-like II"/>
    <property type="match status" value="1"/>
</dbReference>
<dbReference type="Pfam" id="PF00496">
    <property type="entry name" value="SBP_bac_5"/>
    <property type="match status" value="1"/>
</dbReference>
<feature type="region of interest" description="Disordered" evidence="1">
    <location>
        <begin position="25"/>
        <end position="51"/>
    </location>
</feature>
<sequence>MSESRARAPMGVLAFLLLVSCTGDPAPAPSTPPPVAADAERDVNPQPRERLRDGGLLRFPITALPTEWNPRHPDADADTAAVLAPLAPTHFSLDAAGRVTPDPDFITGLTVENTDRTVVTLDLNDRSLWGDAVPITASDWIATWRAASGQVDGVRLADAAGWERVTEVREGVSPRQVVVTYGALDPDWAEPLIAGPLRGADTGAPDSFAWSGYVDSRYASPFMVTHVDQNQGLVTLERNPLWWGERPKLDTIMFRTVADEALAAAFQNNELDVWETGASTDRLDQSRVAADSVIRSAPGTSGRALQVSRDGALADPAVRRAILMALDRDDLGRPELPDGAKKLRTWSNTLLLPTQPGYVDQARATGLVHDPVRAAKLLDEAGWELESGRRVKDGQPLVVSFLTSPGDELATTELKDVADQLDAVGVVVSAASRDADLTPLTVAVSPFPLAHLPEEAVSAPGASELAGRVAHELDPVRRADQASQLARLLWQEVITVPLYQEPEFVAVRSGLANLGAHSYATTDWEDVGWTS</sequence>
<dbReference type="PANTHER" id="PTHR30290">
    <property type="entry name" value="PERIPLASMIC BINDING COMPONENT OF ABC TRANSPORTER"/>
    <property type="match status" value="1"/>
</dbReference>
<dbReference type="PROSITE" id="PS51257">
    <property type="entry name" value="PROKAR_LIPOPROTEIN"/>
    <property type="match status" value="1"/>
</dbReference>
<feature type="compositionally biased region" description="Basic and acidic residues" evidence="1">
    <location>
        <begin position="38"/>
        <end position="51"/>
    </location>
</feature>
<evidence type="ECO:0000313" key="4">
    <source>
        <dbReference type="Proteomes" id="UP000292373"/>
    </source>
</evidence>
<dbReference type="Gene3D" id="3.40.190.10">
    <property type="entry name" value="Periplasmic binding protein-like II"/>
    <property type="match status" value="1"/>
</dbReference>
<accession>A0A4Q9KCL9</accession>
<feature type="domain" description="Solute-binding protein family 5" evidence="2">
    <location>
        <begin position="103"/>
        <end position="434"/>
    </location>
</feature>